<feature type="domain" description="CBS" evidence="3">
    <location>
        <begin position="77"/>
        <end position="135"/>
    </location>
</feature>
<evidence type="ECO:0000259" key="3">
    <source>
        <dbReference type="PROSITE" id="PS51371"/>
    </source>
</evidence>
<dbReference type="RefSeq" id="WP_165277830.1">
    <property type="nucleotide sequence ID" value="NZ_JAUZQE010000002.1"/>
</dbReference>
<dbReference type="PANTHER" id="PTHR43080:SF2">
    <property type="entry name" value="CBS DOMAIN-CONTAINING PROTEIN"/>
    <property type="match status" value="1"/>
</dbReference>
<sequence length="148" mass="16353">MSRVLDTLPVASKRLVTLSLAAPLVEAARLLSEQPTHLIVVCNTQGLMQGVVTKSDVVRQISHCTGCSCTTQVSDVMTRDVISCRPEQSLREVWGIMKEKGLKQIPVADQRPMPLGLLYANEALEALLNHVSQEELQLREYVMGIGYH</sequence>
<dbReference type="InterPro" id="IPR046342">
    <property type="entry name" value="CBS_dom_sf"/>
</dbReference>
<dbReference type="SUPFAM" id="SSF54631">
    <property type="entry name" value="CBS-domain pair"/>
    <property type="match status" value="1"/>
</dbReference>
<reference evidence="4 5" key="1">
    <citation type="submission" date="2023-08" db="EMBL/GenBank/DDBJ databases">
        <title>Alcaligenaceae gen. nov., a novel taxon isolated from the sludge of Yixing Pesticide Factory.</title>
        <authorList>
            <person name="Ruan L."/>
        </authorList>
    </citation>
    <scope>NUCLEOTIDE SEQUENCE [LARGE SCALE GENOMIC DNA]</scope>
    <source>
        <strain evidence="4 5">LG-2</strain>
    </source>
</reference>
<proteinExistence type="predicted"/>
<feature type="domain" description="CBS" evidence="3">
    <location>
        <begin position="11"/>
        <end position="71"/>
    </location>
</feature>
<dbReference type="Proteomes" id="UP001232156">
    <property type="component" value="Unassembled WGS sequence"/>
</dbReference>
<name>A0ABU1D2F4_9BURK</name>
<evidence type="ECO:0000313" key="5">
    <source>
        <dbReference type="Proteomes" id="UP001232156"/>
    </source>
</evidence>
<dbReference type="CDD" id="cd02205">
    <property type="entry name" value="CBS_pair_SF"/>
    <property type="match status" value="1"/>
</dbReference>
<dbReference type="InterPro" id="IPR000644">
    <property type="entry name" value="CBS_dom"/>
</dbReference>
<evidence type="ECO:0000256" key="2">
    <source>
        <dbReference type="PROSITE-ProRule" id="PRU00703"/>
    </source>
</evidence>
<comment type="caution">
    <text evidence="4">The sequence shown here is derived from an EMBL/GenBank/DDBJ whole genome shotgun (WGS) entry which is preliminary data.</text>
</comment>
<dbReference type="Gene3D" id="3.10.580.10">
    <property type="entry name" value="CBS-domain"/>
    <property type="match status" value="1"/>
</dbReference>
<dbReference type="PROSITE" id="PS51371">
    <property type="entry name" value="CBS"/>
    <property type="match status" value="2"/>
</dbReference>
<gene>
    <name evidence="4" type="ORF">Q8947_01020</name>
</gene>
<evidence type="ECO:0000256" key="1">
    <source>
        <dbReference type="ARBA" id="ARBA00023122"/>
    </source>
</evidence>
<dbReference type="EMBL" id="JAUZQE010000002">
    <property type="protein sequence ID" value="MDR4124566.1"/>
    <property type="molecule type" value="Genomic_DNA"/>
</dbReference>
<protein>
    <submittedName>
        <fullName evidence="4">CBS domain-containing protein</fullName>
    </submittedName>
</protein>
<evidence type="ECO:0000313" key="4">
    <source>
        <dbReference type="EMBL" id="MDR4124566.1"/>
    </source>
</evidence>
<dbReference type="Pfam" id="PF00571">
    <property type="entry name" value="CBS"/>
    <property type="match status" value="2"/>
</dbReference>
<dbReference type="SMART" id="SM00116">
    <property type="entry name" value="CBS"/>
    <property type="match status" value="2"/>
</dbReference>
<dbReference type="PANTHER" id="PTHR43080">
    <property type="entry name" value="CBS DOMAIN-CONTAINING PROTEIN CBSX3, MITOCHONDRIAL"/>
    <property type="match status" value="1"/>
</dbReference>
<dbReference type="InterPro" id="IPR051257">
    <property type="entry name" value="Diverse_CBS-Domain"/>
</dbReference>
<accession>A0ABU1D2F4</accession>
<keyword evidence="1 2" id="KW-0129">CBS domain</keyword>
<organism evidence="4 5">
    <name type="scientific">Yanghanlia caeni</name>
    <dbReference type="NCBI Taxonomy" id="3064283"/>
    <lineage>
        <taxon>Bacteria</taxon>
        <taxon>Pseudomonadati</taxon>
        <taxon>Pseudomonadota</taxon>
        <taxon>Betaproteobacteria</taxon>
        <taxon>Burkholderiales</taxon>
        <taxon>Alcaligenaceae</taxon>
        <taxon>Yanghanlia</taxon>
    </lineage>
</organism>
<keyword evidence="5" id="KW-1185">Reference proteome</keyword>